<dbReference type="Gene3D" id="3.30.499.10">
    <property type="entry name" value="Aconitase, domain 3"/>
    <property type="match status" value="1"/>
</dbReference>
<dbReference type="SUPFAM" id="SSF53732">
    <property type="entry name" value="Aconitase iron-sulfur domain"/>
    <property type="match status" value="1"/>
</dbReference>
<keyword evidence="3" id="KW-0411">Iron-sulfur</keyword>
<accession>A0A1U7WUS9</accession>
<dbReference type="AlphaFoldDB" id="A0A1U7WUS9"/>
<protein>
    <submittedName>
        <fullName evidence="7 8">Uncharacterized protein LOC104230026 isoform X1</fullName>
    </submittedName>
</protein>
<gene>
    <name evidence="7 8" type="primary">LOC104230026</name>
</gene>
<dbReference type="RefSeq" id="XP_009781062.1">
    <property type="nucleotide sequence ID" value="XM_009782760.1"/>
</dbReference>
<dbReference type="eggNOG" id="KOG0454">
    <property type="taxonomic scope" value="Eukaryota"/>
</dbReference>
<dbReference type="GO" id="GO:0016829">
    <property type="term" value="F:lyase activity"/>
    <property type="evidence" value="ECO:0007669"/>
    <property type="project" value="UniProtKB-KW"/>
</dbReference>
<evidence type="ECO:0000256" key="1">
    <source>
        <dbReference type="ARBA" id="ARBA00022723"/>
    </source>
</evidence>
<dbReference type="STRING" id="4096.A0A1U7WUS9"/>
<name>A0A1U7WUS9_NICSY</name>
<keyword evidence="2" id="KW-0408">Iron</keyword>
<keyword evidence="1" id="KW-0479">Metal-binding</keyword>
<reference evidence="7 8" key="2">
    <citation type="submission" date="2025-04" db="UniProtKB">
        <authorList>
            <consortium name="RefSeq"/>
        </authorList>
    </citation>
    <scope>IDENTIFICATION</scope>
    <source>
        <tissue evidence="7 8">Leaf</tissue>
    </source>
</reference>
<organism evidence="6 7">
    <name type="scientific">Nicotiana sylvestris</name>
    <name type="common">Wood tobacco</name>
    <name type="synonym">South American tobacco</name>
    <dbReference type="NCBI Taxonomy" id="4096"/>
    <lineage>
        <taxon>Eukaryota</taxon>
        <taxon>Viridiplantae</taxon>
        <taxon>Streptophyta</taxon>
        <taxon>Embryophyta</taxon>
        <taxon>Tracheophyta</taxon>
        <taxon>Spermatophyta</taxon>
        <taxon>Magnoliopsida</taxon>
        <taxon>eudicotyledons</taxon>
        <taxon>Gunneridae</taxon>
        <taxon>Pentapetalae</taxon>
        <taxon>asterids</taxon>
        <taxon>lamiids</taxon>
        <taxon>Solanales</taxon>
        <taxon>Solanaceae</taxon>
        <taxon>Nicotianoideae</taxon>
        <taxon>Nicotianeae</taxon>
        <taxon>Nicotiana</taxon>
    </lineage>
</organism>
<evidence type="ECO:0000313" key="8">
    <source>
        <dbReference type="RefSeq" id="XP_009781062.1"/>
    </source>
</evidence>
<evidence type="ECO:0000259" key="5">
    <source>
        <dbReference type="Pfam" id="PF00330"/>
    </source>
</evidence>
<dbReference type="PANTHER" id="PTHR43822:SF2">
    <property type="entry name" value="HOMOACONITASE, MITOCHONDRIAL"/>
    <property type="match status" value="1"/>
</dbReference>
<dbReference type="InterPro" id="IPR001030">
    <property type="entry name" value="Acoase/IPM_deHydtase_lsu_aba"/>
</dbReference>
<keyword evidence="4" id="KW-0456">Lyase</keyword>
<evidence type="ECO:0000256" key="4">
    <source>
        <dbReference type="ARBA" id="ARBA00023239"/>
    </source>
</evidence>
<evidence type="ECO:0000256" key="3">
    <source>
        <dbReference type="ARBA" id="ARBA00023014"/>
    </source>
</evidence>
<dbReference type="GO" id="GO:0051536">
    <property type="term" value="F:iron-sulfur cluster binding"/>
    <property type="evidence" value="ECO:0007669"/>
    <property type="project" value="UniProtKB-KW"/>
</dbReference>
<dbReference type="GO" id="GO:0046872">
    <property type="term" value="F:metal ion binding"/>
    <property type="evidence" value="ECO:0007669"/>
    <property type="project" value="UniProtKB-KW"/>
</dbReference>
<reference evidence="6" key="1">
    <citation type="journal article" date="2013" name="Genome Biol.">
        <title>Reference genomes and transcriptomes of Nicotiana sylvestris and Nicotiana tomentosiformis.</title>
        <authorList>
            <person name="Sierro N."/>
            <person name="Battey J.N."/>
            <person name="Ouadi S."/>
            <person name="Bovet L."/>
            <person name="Goepfert S."/>
            <person name="Bakaher N."/>
            <person name="Peitsch M.C."/>
            <person name="Ivanov N.V."/>
        </authorList>
    </citation>
    <scope>NUCLEOTIDE SEQUENCE [LARGE SCALE GENOMIC DNA]</scope>
</reference>
<dbReference type="RefSeq" id="XP_009781061.1">
    <property type="nucleotide sequence ID" value="XM_009782759.1"/>
</dbReference>
<evidence type="ECO:0000313" key="6">
    <source>
        <dbReference type="Proteomes" id="UP000189701"/>
    </source>
</evidence>
<sequence>MLLGGSLGRDLLFRENASCICVGGVLHHSRERRSKLQHSLSLLLGRSGWIYILSPFQNLVAKLVHRFLRMPAVINQQVLAVVLDTHARLNEPQVCVSTANRNFPGRMGHKEGQIYLASPYTAAASGLSGHITDPREFLL</sequence>
<evidence type="ECO:0000313" key="7">
    <source>
        <dbReference type="RefSeq" id="XP_009781061.1"/>
    </source>
</evidence>
<feature type="domain" description="Aconitase/3-isopropylmalate dehydratase large subunit alpha/beta/alpha" evidence="5">
    <location>
        <begin position="87"/>
        <end position="129"/>
    </location>
</feature>
<dbReference type="GO" id="GO:0043436">
    <property type="term" value="P:oxoacid metabolic process"/>
    <property type="evidence" value="ECO:0007669"/>
    <property type="project" value="UniProtKB-ARBA"/>
</dbReference>
<dbReference type="InterPro" id="IPR036008">
    <property type="entry name" value="Aconitase_4Fe-4S_dom"/>
</dbReference>
<proteinExistence type="predicted"/>
<evidence type="ECO:0000256" key="2">
    <source>
        <dbReference type="ARBA" id="ARBA00023004"/>
    </source>
</evidence>
<dbReference type="PANTHER" id="PTHR43822">
    <property type="entry name" value="HOMOACONITASE, MITOCHONDRIAL-RELATED"/>
    <property type="match status" value="1"/>
</dbReference>
<dbReference type="Proteomes" id="UP000189701">
    <property type="component" value="Unplaced"/>
</dbReference>
<keyword evidence="6" id="KW-1185">Reference proteome</keyword>
<dbReference type="Pfam" id="PF00330">
    <property type="entry name" value="Aconitase"/>
    <property type="match status" value="1"/>
</dbReference>
<dbReference type="InterPro" id="IPR015931">
    <property type="entry name" value="Acnase/IPM_dHydase_lsu_aba_1/3"/>
</dbReference>
<dbReference type="InterPro" id="IPR050067">
    <property type="entry name" value="IPM_dehydratase_rel_enz"/>
</dbReference>